<reference evidence="2" key="1">
    <citation type="journal article" date="2019" name="Int. J. Syst. Evol. Microbiol.">
        <title>The Global Catalogue of Microorganisms (GCM) 10K type strain sequencing project: providing services to taxonomists for standard genome sequencing and annotation.</title>
        <authorList>
            <consortium name="The Broad Institute Genomics Platform"/>
            <consortium name="The Broad Institute Genome Sequencing Center for Infectious Disease"/>
            <person name="Wu L."/>
            <person name="Ma J."/>
        </authorList>
    </citation>
    <scope>NUCLEOTIDE SEQUENCE [LARGE SCALE GENOMIC DNA]</scope>
    <source>
        <strain evidence="2">JCM 9371</strain>
    </source>
</reference>
<comment type="caution">
    <text evidence="1">The sequence shown here is derived from an EMBL/GenBank/DDBJ whole genome shotgun (WGS) entry which is preliminary data.</text>
</comment>
<dbReference type="SUPFAM" id="SSF48452">
    <property type="entry name" value="TPR-like"/>
    <property type="match status" value="1"/>
</dbReference>
<dbReference type="InterPro" id="IPR011990">
    <property type="entry name" value="TPR-like_helical_dom_sf"/>
</dbReference>
<evidence type="ECO:0000313" key="1">
    <source>
        <dbReference type="EMBL" id="MFD0691012.1"/>
    </source>
</evidence>
<gene>
    <name evidence="1" type="ORF">ACFQZM_41430</name>
</gene>
<dbReference type="EMBL" id="JBHTGP010000026">
    <property type="protein sequence ID" value="MFD0691012.1"/>
    <property type="molecule type" value="Genomic_DNA"/>
</dbReference>
<dbReference type="Pfam" id="PF13432">
    <property type="entry name" value="TPR_16"/>
    <property type="match status" value="1"/>
</dbReference>
<proteinExistence type="predicted"/>
<dbReference type="Gene3D" id="1.25.40.10">
    <property type="entry name" value="Tetratricopeptide repeat domain"/>
    <property type="match status" value="2"/>
</dbReference>
<dbReference type="InterPro" id="IPR011717">
    <property type="entry name" value="TPR-4"/>
</dbReference>
<keyword evidence="2" id="KW-1185">Reference proteome</keyword>
<organism evidence="1 2">
    <name type="scientific">Actinomadura fibrosa</name>
    <dbReference type="NCBI Taxonomy" id="111802"/>
    <lineage>
        <taxon>Bacteria</taxon>
        <taxon>Bacillati</taxon>
        <taxon>Actinomycetota</taxon>
        <taxon>Actinomycetes</taxon>
        <taxon>Streptosporangiales</taxon>
        <taxon>Thermomonosporaceae</taxon>
        <taxon>Actinomadura</taxon>
    </lineage>
</organism>
<dbReference type="Proteomes" id="UP001597063">
    <property type="component" value="Unassembled WGS sequence"/>
</dbReference>
<sequence length="384" mass="40475">MSESVDAASASDDPARLCEEARVLAENGGADRAARLFERVLALGDTPYRARAALGLAVVLDDAGDVAGAREADRAAIATGDPEYGPRAAYHLALTHERAGEHEQAGPAWRVVVDFGNDAYLPPAHLALARLADDAGDFEAARGHWEAVVATGDAEYGPPAAHDLAQRLLERGEPARAQRVLTAGLRLIDRAAAPYAYARLAVALGISYLDQAIGAFGAALDSAGEPADPEVGPLATELLARTLPLRGRGAEAGDVWRRGLADPGVAGQVRARLRRDFGGDDEDADPADLWWEPVVEQAVSDGTLPAVAGEAFGALDHMYALLAVRYADDPAERRPGETHELLGRAVRVPSDYAWGPLLHESFAERLRLAMGAPAPALPPGWPDA</sequence>
<accession>A0ABW2Y145</accession>
<dbReference type="Pfam" id="PF07721">
    <property type="entry name" value="TPR_4"/>
    <property type="match status" value="3"/>
</dbReference>
<evidence type="ECO:0000313" key="2">
    <source>
        <dbReference type="Proteomes" id="UP001597063"/>
    </source>
</evidence>
<name>A0ABW2Y145_9ACTN</name>
<protein>
    <submittedName>
        <fullName evidence="1">Tetratricopeptide repeat protein</fullName>
    </submittedName>
</protein>
<dbReference type="RefSeq" id="WP_131762113.1">
    <property type="nucleotide sequence ID" value="NZ_CAACUY010000211.1"/>
</dbReference>